<sequence>MPPQDAGNGEGLDRDIEVETTLWNHLKAELLIENVTKQEALESGEPGCGICSCSLDEIEEEKRIFSRLKYCPCQTVYCAEHIRLWMKTTGERGCPTCRLVGGPDHADFPHSTDYISSAAATVIKDGYFGVGDGYARLGWERFDITAIELAADEPDRMQRMAKTVNKAVGYDVDVATLVKKLVSDNVHIERKDPDQKGAVSDAVYLRAMEREAPTLVHMSKVVSNKQLFAEELESGRRYLANWIAQRLKEGHEISRDYDVVEAIVGHEWADDGSDTLYFRTKWLGFSEEWNTLEKETHLYGKTTTTTCAEEAIDAYYVEIGGVPVYQAPVHALN</sequence>
<dbReference type="Gene3D" id="3.30.40.10">
    <property type="entry name" value="Zinc/RING finger domain, C3HC4 (zinc finger)"/>
    <property type="match status" value="1"/>
</dbReference>
<accession>A0AAV9JG57</accession>
<organism evidence="2 3">
    <name type="scientific">Oleoguttula mirabilis</name>
    <dbReference type="NCBI Taxonomy" id="1507867"/>
    <lineage>
        <taxon>Eukaryota</taxon>
        <taxon>Fungi</taxon>
        <taxon>Dikarya</taxon>
        <taxon>Ascomycota</taxon>
        <taxon>Pezizomycotina</taxon>
        <taxon>Dothideomycetes</taxon>
        <taxon>Dothideomycetidae</taxon>
        <taxon>Mycosphaerellales</taxon>
        <taxon>Teratosphaeriaceae</taxon>
        <taxon>Oleoguttula</taxon>
    </lineage>
</organism>
<dbReference type="AlphaFoldDB" id="A0AAV9JG57"/>
<dbReference type="EMBL" id="JAVFHQ010000029">
    <property type="protein sequence ID" value="KAK4543859.1"/>
    <property type="molecule type" value="Genomic_DNA"/>
</dbReference>
<evidence type="ECO:0008006" key="4">
    <source>
        <dbReference type="Google" id="ProtNLM"/>
    </source>
</evidence>
<gene>
    <name evidence="2" type="ORF">LTR36_004892</name>
</gene>
<keyword evidence="3" id="KW-1185">Reference proteome</keyword>
<comment type="subunit">
    <text evidence="1">Component of the NuA4 histone acetyltransferase complex.</text>
</comment>
<protein>
    <recommendedName>
        <fullName evidence="4">RING-type domain-containing protein</fullName>
    </recommendedName>
</protein>
<evidence type="ECO:0000313" key="2">
    <source>
        <dbReference type="EMBL" id="KAK4543859.1"/>
    </source>
</evidence>
<dbReference type="InterPro" id="IPR013083">
    <property type="entry name" value="Znf_RING/FYVE/PHD"/>
</dbReference>
<evidence type="ECO:0000256" key="1">
    <source>
        <dbReference type="ARBA" id="ARBA00011353"/>
    </source>
</evidence>
<dbReference type="CDD" id="cd00024">
    <property type="entry name" value="CD_CSD"/>
    <property type="match status" value="1"/>
</dbReference>
<proteinExistence type="predicted"/>
<reference evidence="2 3" key="1">
    <citation type="submission" date="2021-11" db="EMBL/GenBank/DDBJ databases">
        <title>Black yeast isolated from Biological Soil Crust.</title>
        <authorList>
            <person name="Kurbessoian T."/>
        </authorList>
    </citation>
    <scope>NUCLEOTIDE SEQUENCE [LARGE SCALE GENOMIC DNA]</scope>
    <source>
        <strain evidence="2 3">CCFEE 5522</strain>
    </source>
</reference>
<dbReference type="InterPro" id="IPR016197">
    <property type="entry name" value="Chromo-like_dom_sf"/>
</dbReference>
<dbReference type="Proteomes" id="UP001324427">
    <property type="component" value="Unassembled WGS sequence"/>
</dbReference>
<evidence type="ECO:0000313" key="3">
    <source>
        <dbReference type="Proteomes" id="UP001324427"/>
    </source>
</evidence>
<dbReference type="SUPFAM" id="SSF54160">
    <property type="entry name" value="Chromo domain-like"/>
    <property type="match status" value="1"/>
</dbReference>
<comment type="caution">
    <text evidence="2">The sequence shown here is derived from an EMBL/GenBank/DDBJ whole genome shotgun (WGS) entry which is preliminary data.</text>
</comment>
<name>A0AAV9JG57_9PEZI</name>
<dbReference type="Gene3D" id="2.40.50.40">
    <property type="match status" value="1"/>
</dbReference>